<evidence type="ECO:0000256" key="3">
    <source>
        <dbReference type="ARBA" id="ARBA00022723"/>
    </source>
</evidence>
<keyword evidence="1" id="KW-0813">Transport</keyword>
<evidence type="ECO:0000256" key="4">
    <source>
        <dbReference type="ARBA" id="ARBA00023004"/>
    </source>
</evidence>
<sequence length="164" mass="18539">MASYASCTACPESGELPDIHDRQDVERLVHAFYGRVFEDPLIGPFFAEVARVDTAVHLLVMADFWQSHLLAPGTYRRNALHAHRELHSRRPLRAEHFERWLHLWTSTIHERHAGPVADKAVRKAQVIARALLNNTVGNGQERPERQPVAIEIGLKGSREVTPSS</sequence>
<keyword evidence="6" id="KW-1185">Reference proteome</keyword>
<evidence type="ECO:0000313" key="6">
    <source>
        <dbReference type="Proteomes" id="UP001257948"/>
    </source>
</evidence>
<organism evidence="5 6">
    <name type="scientific">Streptomyces justiciae</name>
    <dbReference type="NCBI Taxonomy" id="2780140"/>
    <lineage>
        <taxon>Bacteria</taxon>
        <taxon>Bacillati</taxon>
        <taxon>Actinomycetota</taxon>
        <taxon>Actinomycetes</taxon>
        <taxon>Kitasatosporales</taxon>
        <taxon>Streptomycetaceae</taxon>
        <taxon>Streptomyces</taxon>
    </lineage>
</organism>
<dbReference type="Proteomes" id="UP001257948">
    <property type="component" value="Unassembled WGS sequence"/>
</dbReference>
<proteinExistence type="predicted"/>
<dbReference type="CDD" id="cd08916">
    <property type="entry name" value="TrHb3_P"/>
    <property type="match status" value="1"/>
</dbReference>
<evidence type="ECO:0000313" key="5">
    <source>
        <dbReference type="EMBL" id="MDT7845639.1"/>
    </source>
</evidence>
<dbReference type="RefSeq" id="WP_314205832.1">
    <property type="nucleotide sequence ID" value="NZ_JAVTLL010000027.1"/>
</dbReference>
<accession>A0ABU3M299</accession>
<evidence type="ECO:0000256" key="2">
    <source>
        <dbReference type="ARBA" id="ARBA00022617"/>
    </source>
</evidence>
<dbReference type="EMBL" id="JAVTLL010000027">
    <property type="protein sequence ID" value="MDT7845639.1"/>
    <property type="molecule type" value="Genomic_DNA"/>
</dbReference>
<keyword evidence="3" id="KW-0479">Metal-binding</keyword>
<keyword evidence="4" id="KW-0408">Iron</keyword>
<dbReference type="InterPro" id="IPR001486">
    <property type="entry name" value="Hemoglobin_trunc"/>
</dbReference>
<dbReference type="SUPFAM" id="SSF46458">
    <property type="entry name" value="Globin-like"/>
    <property type="match status" value="1"/>
</dbReference>
<comment type="caution">
    <text evidence="5">The sequence shown here is derived from an EMBL/GenBank/DDBJ whole genome shotgun (WGS) entry which is preliminary data.</text>
</comment>
<keyword evidence="2" id="KW-0349">Heme</keyword>
<protein>
    <submittedName>
        <fullName evidence="5">Group III truncated hemoglobin</fullName>
    </submittedName>
</protein>
<dbReference type="Gene3D" id="1.10.490.10">
    <property type="entry name" value="Globins"/>
    <property type="match status" value="1"/>
</dbReference>
<dbReference type="InterPro" id="IPR012292">
    <property type="entry name" value="Globin/Proto"/>
</dbReference>
<name>A0ABU3M299_9ACTN</name>
<reference evidence="6" key="1">
    <citation type="submission" date="2023-07" db="EMBL/GenBank/DDBJ databases">
        <title>Draft genome sequence of the endophytic actinobacterium Streptomyces justiciae WPN32, a potential antibiotic producer.</title>
        <authorList>
            <person name="Yasawong M."/>
            <person name="Pana W."/>
            <person name="Ganta P."/>
            <person name="Santapan N."/>
            <person name="Songngamsuk T."/>
            <person name="Phatcharaharikarn M."/>
            <person name="Kerdtoob S."/>
            <person name="Nantapong N."/>
        </authorList>
    </citation>
    <scope>NUCLEOTIDE SEQUENCE [LARGE SCALE GENOMIC DNA]</scope>
    <source>
        <strain evidence="6">WPN32</strain>
    </source>
</reference>
<evidence type="ECO:0000256" key="1">
    <source>
        <dbReference type="ARBA" id="ARBA00022448"/>
    </source>
</evidence>
<gene>
    <name evidence="5" type="ORF">RQC66_33490</name>
</gene>
<dbReference type="InterPro" id="IPR009050">
    <property type="entry name" value="Globin-like_sf"/>
</dbReference>
<dbReference type="Pfam" id="PF01152">
    <property type="entry name" value="Bac_globin"/>
    <property type="match status" value="1"/>
</dbReference>